<dbReference type="InParanoid" id="A0A165Q6V1"/>
<feature type="domain" description="3-oxo-5-alpha-steroid 4-dehydrogenase C-terminal" evidence="17">
    <location>
        <begin position="157"/>
        <end position="314"/>
    </location>
</feature>
<evidence type="ECO:0000256" key="10">
    <source>
        <dbReference type="ARBA" id="ARBA00022989"/>
    </source>
</evidence>
<dbReference type="FunFam" id="1.20.120.1630:FF:000010">
    <property type="entry name" value="Steroid alpha reductase family protein"/>
    <property type="match status" value="1"/>
</dbReference>
<evidence type="ECO:0000256" key="11">
    <source>
        <dbReference type="ARBA" id="ARBA00023002"/>
    </source>
</evidence>
<dbReference type="InterPro" id="IPR049127">
    <property type="entry name" value="TECR-like_N"/>
</dbReference>
<evidence type="ECO:0000256" key="2">
    <source>
        <dbReference type="ARBA" id="ARBA00005194"/>
    </source>
</evidence>
<comment type="catalytic activity">
    <reaction evidence="15">
        <text>a very-long-chain 2,3-saturated fatty acyl-CoA + NADP(+) = a very-long-chain (2E)-enoyl-CoA + NADPH + H(+)</text>
        <dbReference type="Rhea" id="RHEA:14473"/>
        <dbReference type="ChEBI" id="CHEBI:15378"/>
        <dbReference type="ChEBI" id="CHEBI:57783"/>
        <dbReference type="ChEBI" id="CHEBI:58349"/>
        <dbReference type="ChEBI" id="CHEBI:83724"/>
        <dbReference type="ChEBI" id="CHEBI:83728"/>
        <dbReference type="EC" id="1.3.1.93"/>
    </reaction>
</comment>
<keyword evidence="11" id="KW-0560">Oxidoreductase</keyword>
<sequence length="314" mass="35184">MVGIVVAASGRTPSVAPGLPITVDIVDKSAEDVTVADVKQALAKKFPNFYPSRQKVTLSGQSKMLSDETKLVEAAGGDVSEVNVKDLGPQISWRTVFLVEYAGPLVIHPLIYHFPRFFYGGPVRHSLLQQYVYGLVIIHFVKRELETLFVHRFSHDTMPARNIFKNSAHYHLLSGLALAYAIYSPTYSASSPYIRGTIRNDPSFLLGSTAVWIFSELSNLSTHLTLRNLRPAGTRTRAIPYGYGFSLVSCPNYFFECLAWTSVAVMTGSWVAWIFVLVSTGQMAQWAVKKHKSYRKEFGDKYPRSRKAIFPFLF</sequence>
<evidence type="ECO:0000256" key="4">
    <source>
        <dbReference type="ARBA" id="ARBA00012530"/>
    </source>
</evidence>
<evidence type="ECO:0000256" key="6">
    <source>
        <dbReference type="ARBA" id="ARBA00022692"/>
    </source>
</evidence>
<dbReference type="AlphaFoldDB" id="A0A165Q6V1"/>
<evidence type="ECO:0000259" key="18">
    <source>
        <dbReference type="Pfam" id="PF21696"/>
    </source>
</evidence>
<evidence type="ECO:0000256" key="1">
    <source>
        <dbReference type="ARBA" id="ARBA00004477"/>
    </source>
</evidence>
<protein>
    <recommendedName>
        <fullName evidence="4">very-long-chain enoyl-CoA reductase</fullName>
        <ecNumber evidence="4">1.3.1.93</ecNumber>
    </recommendedName>
</protein>
<dbReference type="STRING" id="1314782.A0A165Q6V1"/>
<evidence type="ECO:0000256" key="8">
    <source>
        <dbReference type="ARBA" id="ARBA00022832"/>
    </source>
</evidence>
<organism evidence="19 20">
    <name type="scientific">Neolentinus lepideus HHB14362 ss-1</name>
    <dbReference type="NCBI Taxonomy" id="1314782"/>
    <lineage>
        <taxon>Eukaryota</taxon>
        <taxon>Fungi</taxon>
        <taxon>Dikarya</taxon>
        <taxon>Basidiomycota</taxon>
        <taxon>Agaricomycotina</taxon>
        <taxon>Agaricomycetes</taxon>
        <taxon>Gloeophyllales</taxon>
        <taxon>Gloeophyllaceae</taxon>
        <taxon>Neolentinus</taxon>
    </lineage>
</organism>
<dbReference type="EC" id="1.3.1.93" evidence="4"/>
<dbReference type="FunCoup" id="A0A165Q6V1">
    <property type="interactions" value="66"/>
</dbReference>
<keyword evidence="9" id="KW-0521">NADP</keyword>
<evidence type="ECO:0000256" key="7">
    <source>
        <dbReference type="ARBA" id="ARBA00022824"/>
    </source>
</evidence>
<keyword evidence="6" id="KW-0812">Transmembrane</keyword>
<evidence type="ECO:0000313" key="19">
    <source>
        <dbReference type="EMBL" id="KZT22001.1"/>
    </source>
</evidence>
<dbReference type="OrthoDB" id="540503at2759"/>
<evidence type="ECO:0000256" key="16">
    <source>
        <dbReference type="ARBA" id="ARBA00058640"/>
    </source>
</evidence>
<feature type="domain" description="TECR-like N-terminal" evidence="18">
    <location>
        <begin position="24"/>
        <end position="79"/>
    </location>
</feature>
<evidence type="ECO:0000313" key="20">
    <source>
        <dbReference type="Proteomes" id="UP000076761"/>
    </source>
</evidence>
<keyword evidence="8" id="KW-0276">Fatty acid metabolism</keyword>
<evidence type="ECO:0000256" key="9">
    <source>
        <dbReference type="ARBA" id="ARBA00022857"/>
    </source>
</evidence>
<evidence type="ECO:0000256" key="13">
    <source>
        <dbReference type="ARBA" id="ARBA00023136"/>
    </source>
</evidence>
<accession>A0A165Q6V1</accession>
<comment type="function">
    <text evidence="16">Catalyzes the last of the four reactions of the long-chain fatty acids elongation cycle. This endoplasmic reticulum-bound enzymatic process, allows the addition of 2 carbons to the chain of long- and very long-chain fatty acids/VLCFAs per cycle. This enzyme reduces the trans-2,3-enoyl-CoA fatty acid intermediate to an acyl-CoA that can be further elongated by entering a new cycle of elongation. Thereby, it participates in the production of VLCFAs of different chain lengths that are involved in multiple biological processes as precursors of membrane lipids and lipid mediators.</text>
</comment>
<evidence type="ECO:0000256" key="3">
    <source>
        <dbReference type="ARBA" id="ARBA00007742"/>
    </source>
</evidence>
<keyword evidence="7" id="KW-0256">Endoplasmic reticulum</keyword>
<keyword evidence="5" id="KW-0444">Lipid biosynthesis</keyword>
<dbReference type="GO" id="GO:0042761">
    <property type="term" value="P:very long-chain fatty acid biosynthetic process"/>
    <property type="evidence" value="ECO:0007669"/>
    <property type="project" value="TreeGrafter"/>
</dbReference>
<dbReference type="Gene3D" id="1.20.120.1630">
    <property type="match status" value="1"/>
</dbReference>
<proteinExistence type="inferred from homology"/>
<evidence type="ECO:0000259" key="17">
    <source>
        <dbReference type="Pfam" id="PF02544"/>
    </source>
</evidence>
<keyword evidence="10" id="KW-1133">Transmembrane helix</keyword>
<dbReference type="InterPro" id="IPR001104">
    <property type="entry name" value="3-oxo-5_a-steroid_4-DH_C"/>
</dbReference>
<reference evidence="19 20" key="1">
    <citation type="journal article" date="2016" name="Mol. Biol. Evol.">
        <title>Comparative Genomics of Early-Diverging Mushroom-Forming Fungi Provides Insights into the Origins of Lignocellulose Decay Capabilities.</title>
        <authorList>
            <person name="Nagy L.G."/>
            <person name="Riley R."/>
            <person name="Tritt A."/>
            <person name="Adam C."/>
            <person name="Daum C."/>
            <person name="Floudas D."/>
            <person name="Sun H."/>
            <person name="Yadav J.S."/>
            <person name="Pangilinan J."/>
            <person name="Larsson K.H."/>
            <person name="Matsuura K."/>
            <person name="Barry K."/>
            <person name="Labutti K."/>
            <person name="Kuo R."/>
            <person name="Ohm R.A."/>
            <person name="Bhattacharya S.S."/>
            <person name="Shirouzu T."/>
            <person name="Yoshinaga Y."/>
            <person name="Martin F.M."/>
            <person name="Grigoriev I.V."/>
            <person name="Hibbett D.S."/>
        </authorList>
    </citation>
    <scope>NUCLEOTIDE SEQUENCE [LARGE SCALE GENOMIC DNA]</scope>
    <source>
        <strain evidence="19 20">HHB14362 ss-1</strain>
    </source>
</reference>
<dbReference type="GO" id="GO:0005789">
    <property type="term" value="C:endoplasmic reticulum membrane"/>
    <property type="evidence" value="ECO:0007669"/>
    <property type="project" value="UniProtKB-SubCell"/>
</dbReference>
<keyword evidence="12" id="KW-0443">Lipid metabolism</keyword>
<evidence type="ECO:0000256" key="5">
    <source>
        <dbReference type="ARBA" id="ARBA00022516"/>
    </source>
</evidence>
<dbReference type="InterPro" id="IPR039357">
    <property type="entry name" value="SRD5A/TECR"/>
</dbReference>
<dbReference type="Gene3D" id="3.10.20.90">
    <property type="entry name" value="Phosphatidylinositol 3-kinase Catalytic Subunit, Chain A, domain 1"/>
    <property type="match status" value="1"/>
</dbReference>
<dbReference type="PANTHER" id="PTHR10556:SF28">
    <property type="entry name" value="VERY-LONG-CHAIN ENOYL-COA REDUCTASE"/>
    <property type="match status" value="1"/>
</dbReference>
<comment type="similarity">
    <text evidence="3">Belongs to the steroid 5-alpha reductase family.</text>
</comment>
<dbReference type="Pfam" id="PF21696">
    <property type="entry name" value="TECR_N"/>
    <property type="match status" value="1"/>
</dbReference>
<dbReference type="PANTHER" id="PTHR10556">
    <property type="entry name" value="3-OXO-5-ALPHA-STEROID 4-DEHYDROGENASE"/>
    <property type="match status" value="1"/>
</dbReference>
<dbReference type="PROSITE" id="PS50244">
    <property type="entry name" value="S5A_REDUCTASE"/>
    <property type="match status" value="1"/>
</dbReference>
<keyword evidence="20" id="KW-1185">Reference proteome</keyword>
<dbReference type="Proteomes" id="UP000076761">
    <property type="component" value="Unassembled WGS sequence"/>
</dbReference>
<keyword evidence="13" id="KW-0472">Membrane</keyword>
<dbReference type="GO" id="GO:0102758">
    <property type="term" value="F:very-long-chain enoyl-CoA reductase activity"/>
    <property type="evidence" value="ECO:0007669"/>
    <property type="project" value="UniProtKB-EC"/>
</dbReference>
<evidence type="ECO:0000256" key="15">
    <source>
        <dbReference type="ARBA" id="ARBA00051495"/>
    </source>
</evidence>
<dbReference type="EMBL" id="KV425600">
    <property type="protein sequence ID" value="KZT22001.1"/>
    <property type="molecule type" value="Genomic_DNA"/>
</dbReference>
<gene>
    <name evidence="19" type="ORF">NEOLEDRAFT_1072406</name>
</gene>
<evidence type="ECO:0000256" key="14">
    <source>
        <dbReference type="ARBA" id="ARBA00023160"/>
    </source>
</evidence>
<evidence type="ECO:0000256" key="12">
    <source>
        <dbReference type="ARBA" id="ARBA00023098"/>
    </source>
</evidence>
<comment type="pathway">
    <text evidence="2">Lipid metabolism; fatty acid biosynthesis.</text>
</comment>
<dbReference type="Pfam" id="PF02544">
    <property type="entry name" value="Steroid_dh"/>
    <property type="match status" value="1"/>
</dbReference>
<comment type="subcellular location">
    <subcellularLocation>
        <location evidence="1">Endoplasmic reticulum membrane</location>
        <topology evidence="1">Multi-pass membrane protein</topology>
    </subcellularLocation>
</comment>
<name>A0A165Q6V1_9AGAM</name>
<keyword evidence="14" id="KW-0275">Fatty acid biosynthesis</keyword>